<evidence type="ECO:0000256" key="1">
    <source>
        <dbReference type="SAM" id="SignalP"/>
    </source>
</evidence>
<reference evidence="2 3" key="1">
    <citation type="submission" date="2024-06" db="EMBL/GenBank/DDBJ databases">
        <title>The Natural Products Discovery Center: Release of the First 8490 Sequenced Strains for Exploring Actinobacteria Biosynthetic Diversity.</title>
        <authorList>
            <person name="Kalkreuter E."/>
            <person name="Kautsar S.A."/>
            <person name="Yang D."/>
            <person name="Bader C.D."/>
            <person name="Teijaro C.N."/>
            <person name="Fluegel L."/>
            <person name="Davis C.M."/>
            <person name="Simpson J.R."/>
            <person name="Lauterbach L."/>
            <person name="Steele A.D."/>
            <person name="Gui C."/>
            <person name="Meng S."/>
            <person name="Li G."/>
            <person name="Viehrig K."/>
            <person name="Ye F."/>
            <person name="Su P."/>
            <person name="Kiefer A.F."/>
            <person name="Nichols A."/>
            <person name="Cepeda A.J."/>
            <person name="Yan W."/>
            <person name="Fan B."/>
            <person name="Jiang Y."/>
            <person name="Adhikari A."/>
            <person name="Zheng C.-J."/>
            <person name="Schuster L."/>
            <person name="Cowan T.M."/>
            <person name="Smanski M.J."/>
            <person name="Chevrette M.G."/>
            <person name="De Carvalho L.P.S."/>
            <person name="Shen B."/>
        </authorList>
    </citation>
    <scope>NUCLEOTIDE SEQUENCE [LARGE SCALE GENOMIC DNA]</scope>
    <source>
        <strain evidence="2 3">NPDC049574</strain>
    </source>
</reference>
<evidence type="ECO:0000313" key="3">
    <source>
        <dbReference type="Proteomes" id="UP001552427"/>
    </source>
</evidence>
<feature type="signal peptide" evidence="1">
    <location>
        <begin position="1"/>
        <end position="27"/>
    </location>
</feature>
<gene>
    <name evidence="2" type="ORF">AB0K40_36845</name>
</gene>
<evidence type="ECO:0000313" key="2">
    <source>
        <dbReference type="EMBL" id="MEV4291109.1"/>
    </source>
</evidence>
<name>A0ABV3HF12_9ACTN</name>
<sequence>MRTLLRSVACAALTSAIALSVPVAANAASPNQLCRTNSTAKLYKSPSSWTWIPQSSLVRILDYRGRHHYLARYAGKVGQIERKRIIQTSCYYQ</sequence>
<keyword evidence="3" id="KW-1185">Reference proteome</keyword>
<dbReference type="Proteomes" id="UP001552427">
    <property type="component" value="Unassembled WGS sequence"/>
</dbReference>
<dbReference type="RefSeq" id="WP_364459060.1">
    <property type="nucleotide sequence ID" value="NZ_JBFARM010000013.1"/>
</dbReference>
<organism evidence="2 3">
    <name type="scientific">Nonomuraea bangladeshensis</name>
    <dbReference type="NCBI Taxonomy" id="404385"/>
    <lineage>
        <taxon>Bacteria</taxon>
        <taxon>Bacillati</taxon>
        <taxon>Actinomycetota</taxon>
        <taxon>Actinomycetes</taxon>
        <taxon>Streptosporangiales</taxon>
        <taxon>Streptosporangiaceae</taxon>
        <taxon>Nonomuraea</taxon>
    </lineage>
</organism>
<feature type="chain" id="PRO_5046161312" description="Secreted protein" evidence="1">
    <location>
        <begin position="28"/>
        <end position="93"/>
    </location>
</feature>
<evidence type="ECO:0008006" key="4">
    <source>
        <dbReference type="Google" id="ProtNLM"/>
    </source>
</evidence>
<keyword evidence="1" id="KW-0732">Signal</keyword>
<dbReference type="EMBL" id="JBFARM010000013">
    <property type="protein sequence ID" value="MEV4291109.1"/>
    <property type="molecule type" value="Genomic_DNA"/>
</dbReference>
<protein>
    <recommendedName>
        <fullName evidence="4">Secreted protein</fullName>
    </recommendedName>
</protein>
<comment type="caution">
    <text evidence="2">The sequence shown here is derived from an EMBL/GenBank/DDBJ whole genome shotgun (WGS) entry which is preliminary data.</text>
</comment>
<accession>A0ABV3HF12</accession>
<proteinExistence type="predicted"/>